<dbReference type="PANTHER" id="PTHR23023">
    <property type="entry name" value="DIMETHYLANILINE MONOOXYGENASE"/>
    <property type="match status" value="1"/>
</dbReference>
<evidence type="ECO:0000256" key="5">
    <source>
        <dbReference type="ARBA" id="ARBA00023002"/>
    </source>
</evidence>
<evidence type="ECO:0000256" key="1">
    <source>
        <dbReference type="ARBA" id="ARBA00009183"/>
    </source>
</evidence>
<keyword evidence="4" id="KW-0521">NADP</keyword>
<dbReference type="InterPro" id="IPR020946">
    <property type="entry name" value="Flavin_mOase-like"/>
</dbReference>
<dbReference type="PRINTS" id="PR00370">
    <property type="entry name" value="FMOXYGENASE"/>
</dbReference>
<dbReference type="EMBL" id="JAQQWN010000010">
    <property type="protein sequence ID" value="KAK8062904.1"/>
    <property type="molecule type" value="Genomic_DNA"/>
</dbReference>
<evidence type="ECO:0000313" key="6">
    <source>
        <dbReference type="EMBL" id="KAK8062904.1"/>
    </source>
</evidence>
<dbReference type="SUPFAM" id="SSF51905">
    <property type="entry name" value="FAD/NAD(P)-binding domain"/>
    <property type="match status" value="2"/>
</dbReference>
<dbReference type="RefSeq" id="XP_066661503.1">
    <property type="nucleotide sequence ID" value="XM_066819315.1"/>
</dbReference>
<proteinExistence type="inferred from homology"/>
<dbReference type="InterPro" id="IPR036188">
    <property type="entry name" value="FAD/NAD-bd_sf"/>
</dbReference>
<dbReference type="InterPro" id="IPR050346">
    <property type="entry name" value="FMO-like"/>
</dbReference>
<dbReference type="PIRSF" id="PIRSF000332">
    <property type="entry name" value="FMO"/>
    <property type="match status" value="1"/>
</dbReference>
<evidence type="ECO:0000256" key="3">
    <source>
        <dbReference type="ARBA" id="ARBA00022827"/>
    </source>
</evidence>
<organism evidence="6 7">
    <name type="scientific">Apiospora hydei</name>
    <dbReference type="NCBI Taxonomy" id="1337664"/>
    <lineage>
        <taxon>Eukaryota</taxon>
        <taxon>Fungi</taxon>
        <taxon>Dikarya</taxon>
        <taxon>Ascomycota</taxon>
        <taxon>Pezizomycotina</taxon>
        <taxon>Sordariomycetes</taxon>
        <taxon>Xylariomycetidae</taxon>
        <taxon>Amphisphaeriales</taxon>
        <taxon>Apiosporaceae</taxon>
        <taxon>Apiospora</taxon>
    </lineage>
</organism>
<evidence type="ECO:0000313" key="7">
    <source>
        <dbReference type="Proteomes" id="UP001433268"/>
    </source>
</evidence>
<dbReference type="Proteomes" id="UP001433268">
    <property type="component" value="Unassembled WGS sequence"/>
</dbReference>
<keyword evidence="5" id="KW-0560">Oxidoreductase</keyword>
<evidence type="ECO:0000256" key="2">
    <source>
        <dbReference type="ARBA" id="ARBA00022630"/>
    </source>
</evidence>
<reference evidence="6 7" key="1">
    <citation type="submission" date="2023-01" db="EMBL/GenBank/DDBJ databases">
        <title>Analysis of 21 Apiospora genomes using comparative genomics revels a genus with tremendous synthesis potential of carbohydrate active enzymes and secondary metabolites.</title>
        <authorList>
            <person name="Sorensen T."/>
        </authorList>
    </citation>
    <scope>NUCLEOTIDE SEQUENCE [LARGE SCALE GENOMIC DNA]</scope>
    <source>
        <strain evidence="6 7">CBS 114990</strain>
    </source>
</reference>
<keyword evidence="2" id="KW-0285">Flavoprotein</keyword>
<dbReference type="Pfam" id="PF00743">
    <property type="entry name" value="FMO-like"/>
    <property type="match status" value="2"/>
</dbReference>
<keyword evidence="3" id="KW-0274">FAD</keyword>
<comment type="similarity">
    <text evidence="1">Belongs to the FMO family.</text>
</comment>
<accession>A0ABR1UVD7</accession>
<dbReference type="Gene3D" id="3.50.50.60">
    <property type="entry name" value="FAD/NAD(P)-binding domain"/>
    <property type="match status" value="2"/>
</dbReference>
<dbReference type="GeneID" id="92052375"/>
<sequence length="419" mass="47711">MVEKAVVVIGAGVSGLIAAKRLIAEGLNVRVFERADGPGGVWLYNADATAPFASPMYDPLETNFPRDLMELADHPWPKNAPLYPSHQQVLDYLRSYSEEVEVEYGTEVVGLVRRTRMWPHRWQLTIKKRGSKEETKLDFDHAVVCIGTFDKPFMPEYDGLAEWQEAYPDTNVVIVGTGPSGDDIANKLSRVAKAVWWSTRGSQDRVAKPRITPAGPIKKFHHKAGTIEFENGKRIAHIDKVIYCTGYHYSHEFIRRGGFRIDGLWKHMFWIEEPSLVFIGVPKEGPTFLISQAQAAYAARHVAGISHLPSKLKMTMNAADELVALVKANVNVEKMPHQLRGDRAKEYIEDLRRRCEEDAAKKRGQLSVDGNEPFEWTDRIDWIMTNRGRLRERYIAKCHFRRNYPTPESLGFKGVPKRK</sequence>
<protein>
    <submittedName>
        <fullName evidence="6">FAD dependent oxidoreductase</fullName>
    </submittedName>
</protein>
<name>A0ABR1UVD7_9PEZI</name>
<evidence type="ECO:0000256" key="4">
    <source>
        <dbReference type="ARBA" id="ARBA00022857"/>
    </source>
</evidence>
<dbReference type="InterPro" id="IPR000960">
    <property type="entry name" value="Flavin_mOase"/>
</dbReference>
<keyword evidence="7" id="KW-1185">Reference proteome</keyword>
<comment type="caution">
    <text evidence="6">The sequence shown here is derived from an EMBL/GenBank/DDBJ whole genome shotgun (WGS) entry which is preliminary data.</text>
</comment>
<gene>
    <name evidence="6" type="ORF">PG997_015001</name>
</gene>